<dbReference type="Proteomes" id="UP000093501">
    <property type="component" value="Unassembled WGS sequence"/>
</dbReference>
<dbReference type="AlphaFoldDB" id="A0A1C0AQL2"/>
<evidence type="ECO:0000313" key="4">
    <source>
        <dbReference type="Proteomes" id="UP000093501"/>
    </source>
</evidence>
<organism evidence="3 4">
    <name type="scientific">Tessaracoccus lapidicaptus</name>
    <dbReference type="NCBI Taxonomy" id="1427523"/>
    <lineage>
        <taxon>Bacteria</taxon>
        <taxon>Bacillati</taxon>
        <taxon>Actinomycetota</taxon>
        <taxon>Actinomycetes</taxon>
        <taxon>Propionibacteriales</taxon>
        <taxon>Propionibacteriaceae</taxon>
        <taxon>Tessaracoccus</taxon>
    </lineage>
</organism>
<reference evidence="4" key="1">
    <citation type="submission" date="2016-07" db="EMBL/GenBank/DDBJ databases">
        <authorList>
            <person name="Florea S."/>
            <person name="Webb J.S."/>
            <person name="Jaromczyk J."/>
            <person name="Schardl C.L."/>
        </authorList>
    </citation>
    <scope>NUCLEOTIDE SEQUENCE [LARGE SCALE GENOMIC DNA]</scope>
    <source>
        <strain evidence="4">IPBSL-7</strain>
    </source>
</reference>
<comment type="caution">
    <text evidence="3">The sequence shown here is derived from an EMBL/GenBank/DDBJ whole genome shotgun (WGS) entry which is preliminary data.</text>
</comment>
<name>A0A1C0AQL2_9ACTN</name>
<keyword evidence="2" id="KW-1133">Transmembrane helix</keyword>
<keyword evidence="2" id="KW-0472">Membrane</keyword>
<keyword evidence="4" id="KW-1185">Reference proteome</keyword>
<gene>
    <name evidence="3" type="ORF">BCR15_01550</name>
</gene>
<dbReference type="EMBL" id="MBQD01000011">
    <property type="protein sequence ID" value="OCL36573.1"/>
    <property type="molecule type" value="Genomic_DNA"/>
</dbReference>
<evidence type="ECO:0000256" key="1">
    <source>
        <dbReference type="SAM" id="MobiDB-lite"/>
    </source>
</evidence>
<evidence type="ECO:0000256" key="2">
    <source>
        <dbReference type="SAM" id="Phobius"/>
    </source>
</evidence>
<feature type="compositionally biased region" description="Pro residues" evidence="1">
    <location>
        <begin position="89"/>
        <end position="101"/>
    </location>
</feature>
<protein>
    <submittedName>
        <fullName evidence="3">Uncharacterized protein</fullName>
    </submittedName>
</protein>
<proteinExistence type="predicted"/>
<dbReference type="RefSeq" id="WP_068750943.1">
    <property type="nucleotide sequence ID" value="NZ_LR214441.1"/>
</dbReference>
<sequence length="303" mass="32191">MPEPIRPLDDLAAEAKEVPMLPAHEIRRRGDRRRTVRRVATGFAAAAIAAVVGTGVWAVAPYMDGLRGPQWANTAVPSPAPTTETDSPSPEPSVEPTPSTAPQPTVAPVDPPTWANVPTVEQMYPYGSSPLLGVLSESDAMGESAKGLCDRGEWGSPTTTLVRSFGIEGELPTYAIVLGYADEAAASDGYDQIHTSAVECEATMTAAGWDRVSIAEDTRLPFDASTVDASPARASYFFGMAVKEGEDIGVFNDTLVMQAGERVVWLVSTFEGMDNNCSVLPGDDAMQCPFALSMPEILELLVD</sequence>
<feature type="region of interest" description="Disordered" evidence="1">
    <location>
        <begin position="73"/>
        <end position="114"/>
    </location>
</feature>
<feature type="transmembrane region" description="Helical" evidence="2">
    <location>
        <begin position="39"/>
        <end position="60"/>
    </location>
</feature>
<keyword evidence="2" id="KW-0812">Transmembrane</keyword>
<accession>A0A1C0AQL2</accession>
<evidence type="ECO:0000313" key="3">
    <source>
        <dbReference type="EMBL" id="OCL36573.1"/>
    </source>
</evidence>